<evidence type="ECO:0000313" key="2">
    <source>
        <dbReference type="EMBL" id="KAK5983250.1"/>
    </source>
</evidence>
<gene>
    <name evidence="2" type="ORF">GCK32_022528</name>
</gene>
<sequence>MTPEQVRAISAKADGERRRLKSNVLQQPHNSSLNQSHIEPIQEHQPTNNGHKVTSHGTGAGTETLHRGHADAPLR</sequence>
<dbReference type="EMBL" id="WIXE01004203">
    <property type="protein sequence ID" value="KAK5983250.1"/>
    <property type="molecule type" value="Genomic_DNA"/>
</dbReference>
<protein>
    <submittedName>
        <fullName evidence="2">Uncharacterized protein</fullName>
    </submittedName>
</protein>
<dbReference type="Proteomes" id="UP001331761">
    <property type="component" value="Unassembled WGS sequence"/>
</dbReference>
<feature type="compositionally biased region" description="Polar residues" evidence="1">
    <location>
        <begin position="44"/>
        <end position="57"/>
    </location>
</feature>
<dbReference type="AlphaFoldDB" id="A0AAN8FSP7"/>
<feature type="compositionally biased region" description="Polar residues" evidence="1">
    <location>
        <begin position="23"/>
        <end position="37"/>
    </location>
</feature>
<evidence type="ECO:0000313" key="3">
    <source>
        <dbReference type="Proteomes" id="UP001331761"/>
    </source>
</evidence>
<organism evidence="2 3">
    <name type="scientific">Trichostrongylus colubriformis</name>
    <name type="common">Black scour worm</name>
    <dbReference type="NCBI Taxonomy" id="6319"/>
    <lineage>
        <taxon>Eukaryota</taxon>
        <taxon>Metazoa</taxon>
        <taxon>Ecdysozoa</taxon>
        <taxon>Nematoda</taxon>
        <taxon>Chromadorea</taxon>
        <taxon>Rhabditida</taxon>
        <taxon>Rhabditina</taxon>
        <taxon>Rhabditomorpha</taxon>
        <taxon>Strongyloidea</taxon>
        <taxon>Trichostrongylidae</taxon>
        <taxon>Trichostrongylus</taxon>
    </lineage>
</organism>
<keyword evidence="3" id="KW-1185">Reference proteome</keyword>
<proteinExistence type="predicted"/>
<comment type="caution">
    <text evidence="2">The sequence shown here is derived from an EMBL/GenBank/DDBJ whole genome shotgun (WGS) entry which is preliminary data.</text>
</comment>
<feature type="non-terminal residue" evidence="2">
    <location>
        <position position="75"/>
    </location>
</feature>
<feature type="compositionally biased region" description="Basic and acidic residues" evidence="1">
    <location>
        <begin position="64"/>
        <end position="75"/>
    </location>
</feature>
<accession>A0AAN8FSP7</accession>
<evidence type="ECO:0000256" key="1">
    <source>
        <dbReference type="SAM" id="MobiDB-lite"/>
    </source>
</evidence>
<name>A0AAN8FSP7_TRICO</name>
<reference evidence="2 3" key="1">
    <citation type="submission" date="2019-10" db="EMBL/GenBank/DDBJ databases">
        <title>Assembly and Annotation for the nematode Trichostrongylus colubriformis.</title>
        <authorList>
            <person name="Martin J."/>
        </authorList>
    </citation>
    <scope>NUCLEOTIDE SEQUENCE [LARGE SCALE GENOMIC DNA]</scope>
    <source>
        <strain evidence="2">G859</strain>
        <tissue evidence="2">Whole worm</tissue>
    </source>
</reference>
<feature type="region of interest" description="Disordered" evidence="1">
    <location>
        <begin position="1"/>
        <end position="75"/>
    </location>
</feature>